<evidence type="ECO:0000313" key="7">
    <source>
        <dbReference type="Proteomes" id="UP001225788"/>
    </source>
</evidence>
<dbReference type="Gene3D" id="1.10.10.10">
    <property type="entry name" value="Winged helix-like DNA-binding domain superfamily/Winged helix DNA-binding domain"/>
    <property type="match status" value="1"/>
</dbReference>
<dbReference type="SUPFAM" id="SSF53850">
    <property type="entry name" value="Periplasmic binding protein-like II"/>
    <property type="match status" value="1"/>
</dbReference>
<dbReference type="InterPro" id="IPR036390">
    <property type="entry name" value="WH_DNA-bd_sf"/>
</dbReference>
<dbReference type="CDD" id="cd08422">
    <property type="entry name" value="PBP2_CrgA_like"/>
    <property type="match status" value="1"/>
</dbReference>
<keyword evidence="3" id="KW-0238">DNA-binding</keyword>
<reference evidence="6 7" key="1">
    <citation type="submission" date="2023-08" db="EMBL/GenBank/DDBJ databases">
        <title>Pathogen: clinical or host-associated sample.</title>
        <authorList>
            <person name="Hergert J."/>
            <person name="Casey R."/>
            <person name="Wagner J."/>
            <person name="Young E.L."/>
            <person name="Oakeson K.F."/>
        </authorList>
    </citation>
    <scope>NUCLEOTIDE SEQUENCE [LARGE SCALE GENOMIC DNA]</scope>
    <source>
        <strain evidence="6 7">UPHL-collab-2</strain>
        <plasmid evidence="6 7">unnamed1</plasmid>
    </source>
</reference>
<accession>A0ABY9KE28</accession>
<dbReference type="PROSITE" id="PS50931">
    <property type="entry name" value="HTH_LYSR"/>
    <property type="match status" value="1"/>
</dbReference>
<dbReference type="Proteomes" id="UP001225788">
    <property type="component" value="Plasmid unnamed1"/>
</dbReference>
<keyword evidence="7" id="KW-1185">Reference proteome</keyword>
<comment type="similarity">
    <text evidence="1">Belongs to the LysR transcriptional regulatory family.</text>
</comment>
<dbReference type="InterPro" id="IPR000847">
    <property type="entry name" value="LysR_HTH_N"/>
</dbReference>
<evidence type="ECO:0000256" key="1">
    <source>
        <dbReference type="ARBA" id="ARBA00009437"/>
    </source>
</evidence>
<proteinExistence type="inferred from homology"/>
<feature type="domain" description="HTH lysR-type" evidence="5">
    <location>
        <begin position="1"/>
        <end position="59"/>
    </location>
</feature>
<name>A0ABY9KE28_9HYPH</name>
<dbReference type="InterPro" id="IPR036388">
    <property type="entry name" value="WH-like_DNA-bd_sf"/>
</dbReference>
<evidence type="ECO:0000259" key="5">
    <source>
        <dbReference type="PROSITE" id="PS50931"/>
    </source>
</evidence>
<organism evidence="6 7">
    <name type="scientific">Shinella oryzae</name>
    <dbReference type="NCBI Taxonomy" id="2871820"/>
    <lineage>
        <taxon>Bacteria</taxon>
        <taxon>Pseudomonadati</taxon>
        <taxon>Pseudomonadota</taxon>
        <taxon>Alphaproteobacteria</taxon>
        <taxon>Hyphomicrobiales</taxon>
        <taxon>Rhizobiaceae</taxon>
        <taxon>Shinella</taxon>
    </lineage>
</organism>
<evidence type="ECO:0000256" key="4">
    <source>
        <dbReference type="ARBA" id="ARBA00023163"/>
    </source>
</evidence>
<dbReference type="Gene3D" id="3.40.190.290">
    <property type="match status" value="1"/>
</dbReference>
<keyword evidence="2" id="KW-0805">Transcription regulation</keyword>
<dbReference type="PANTHER" id="PTHR30537:SF5">
    <property type="entry name" value="HTH-TYPE TRANSCRIPTIONAL ACTIVATOR TTDR-RELATED"/>
    <property type="match status" value="1"/>
</dbReference>
<keyword evidence="6" id="KW-0614">Plasmid</keyword>
<dbReference type="Pfam" id="PF00126">
    <property type="entry name" value="HTH_1"/>
    <property type="match status" value="1"/>
</dbReference>
<evidence type="ECO:0000256" key="3">
    <source>
        <dbReference type="ARBA" id="ARBA00023125"/>
    </source>
</evidence>
<keyword evidence="4" id="KW-0804">Transcription</keyword>
<gene>
    <name evidence="6" type="ORF">Q9315_23775</name>
</gene>
<sequence length="299" mass="33197">MTDLNKLRVFLEVARTGSFSKAADRLGIPASRVSRNISELEAHLGTILLLRTTRRVSLTEPGSQLLEMTGKSVEALDQGINSFLTFDRAARGTLRVATSVSFAMTFLPEILFRYGERCPDVRVDVATTHQNVNLISETMDIAIRMGEPVDSNMTYRKIGQIKQGLFAAPAYCKSREFSSPDDLYNARFIAHRARMNREVLDLSLSNGRDRTSLKRVPTMIVDDPAIAERVAISGAGIAFLSHDLAAESIRRGLLQPVLPQWSGPPVSVYYLVHRGTAKVTKVEEFLKSAREVMSKRAVE</sequence>
<geneLocation type="plasmid" evidence="6 7">
    <name>unnamed1</name>
</geneLocation>
<evidence type="ECO:0000256" key="2">
    <source>
        <dbReference type="ARBA" id="ARBA00023015"/>
    </source>
</evidence>
<dbReference type="SUPFAM" id="SSF46785">
    <property type="entry name" value="Winged helix' DNA-binding domain"/>
    <property type="match status" value="1"/>
</dbReference>
<dbReference type="RefSeq" id="WP_247221294.1">
    <property type="nucleotide sequence ID" value="NZ_CP081988.1"/>
</dbReference>
<dbReference type="Pfam" id="PF03466">
    <property type="entry name" value="LysR_substrate"/>
    <property type="match status" value="1"/>
</dbReference>
<dbReference type="InterPro" id="IPR005119">
    <property type="entry name" value="LysR_subst-bd"/>
</dbReference>
<evidence type="ECO:0000313" key="6">
    <source>
        <dbReference type="EMBL" id="WLS05181.1"/>
    </source>
</evidence>
<dbReference type="PANTHER" id="PTHR30537">
    <property type="entry name" value="HTH-TYPE TRANSCRIPTIONAL REGULATOR"/>
    <property type="match status" value="1"/>
</dbReference>
<protein>
    <submittedName>
        <fullName evidence="6">LysR family transcriptional regulator</fullName>
    </submittedName>
</protein>
<dbReference type="EMBL" id="CP132315">
    <property type="protein sequence ID" value="WLS05181.1"/>
    <property type="molecule type" value="Genomic_DNA"/>
</dbReference>
<dbReference type="InterPro" id="IPR058163">
    <property type="entry name" value="LysR-type_TF_proteobact-type"/>
</dbReference>